<evidence type="ECO:0000313" key="1">
    <source>
        <dbReference type="EMBL" id="SVA58280.1"/>
    </source>
</evidence>
<dbReference type="AlphaFoldDB" id="A0A381X0Q2"/>
<gene>
    <name evidence="1" type="ORF">METZ01_LOCUS111134</name>
</gene>
<reference evidence="1" key="1">
    <citation type="submission" date="2018-05" db="EMBL/GenBank/DDBJ databases">
        <authorList>
            <person name="Lanie J.A."/>
            <person name="Ng W.-L."/>
            <person name="Kazmierczak K.M."/>
            <person name="Andrzejewski T.M."/>
            <person name="Davidsen T.M."/>
            <person name="Wayne K.J."/>
            <person name="Tettelin H."/>
            <person name="Glass J.I."/>
            <person name="Rusch D."/>
            <person name="Podicherti R."/>
            <person name="Tsui H.-C.T."/>
            <person name="Winkler M.E."/>
        </authorList>
    </citation>
    <scope>NUCLEOTIDE SEQUENCE</scope>
</reference>
<proteinExistence type="predicted"/>
<protein>
    <submittedName>
        <fullName evidence="1">Uncharacterized protein</fullName>
    </submittedName>
</protein>
<sequence>MKMKNNKRIFVTFQKEGLHKWPDATNHPGVEFLANEHRHIFHFRVDLQVFHDDREVEFILFKRELEGLYTEGTLELDYKSCEMMADELGEYIQDKYSGRHFSIEVSEDGENGCLVEFIDYAQIEEAKERTAAIGKVYSDGRGGLYQANESG</sequence>
<organism evidence="1">
    <name type="scientific">marine metagenome</name>
    <dbReference type="NCBI Taxonomy" id="408172"/>
    <lineage>
        <taxon>unclassified sequences</taxon>
        <taxon>metagenomes</taxon>
        <taxon>ecological metagenomes</taxon>
    </lineage>
</organism>
<dbReference type="EMBL" id="UINC01013498">
    <property type="protein sequence ID" value="SVA58280.1"/>
    <property type="molecule type" value="Genomic_DNA"/>
</dbReference>
<accession>A0A381X0Q2</accession>
<name>A0A381X0Q2_9ZZZZ</name>